<dbReference type="EMBL" id="CP013738">
    <property type="protein sequence ID" value="ALU92546.1"/>
    <property type="molecule type" value="Genomic_DNA"/>
</dbReference>
<organism evidence="2 3">
    <name type="scientific">Streptomyces globisporus C-1027</name>
    <dbReference type="NCBI Taxonomy" id="1172567"/>
    <lineage>
        <taxon>Bacteria</taxon>
        <taxon>Bacillati</taxon>
        <taxon>Actinomycetota</taxon>
        <taxon>Actinomycetes</taxon>
        <taxon>Kitasatosporales</taxon>
        <taxon>Streptomycetaceae</taxon>
        <taxon>Streptomyces</taxon>
    </lineage>
</organism>
<dbReference type="KEGG" id="sgb:WQO_03800"/>
<keyword evidence="2" id="KW-0808">Transferase</keyword>
<proteinExistence type="predicted"/>
<evidence type="ECO:0000313" key="3">
    <source>
        <dbReference type="Proteomes" id="UP000064183"/>
    </source>
</evidence>
<feature type="domain" description="DJ-1/PfpI" evidence="1">
    <location>
        <begin position="2"/>
        <end position="162"/>
    </location>
</feature>
<dbReference type="STRING" id="1172567.WQO_03800"/>
<dbReference type="GO" id="GO:0006355">
    <property type="term" value="P:regulation of DNA-templated transcription"/>
    <property type="evidence" value="ECO:0007669"/>
    <property type="project" value="TreeGrafter"/>
</dbReference>
<dbReference type="Pfam" id="PF01965">
    <property type="entry name" value="DJ-1_PfpI"/>
    <property type="match status" value="1"/>
</dbReference>
<accession>A0A0U3LPD8</accession>
<dbReference type="InterPro" id="IPR002818">
    <property type="entry name" value="DJ-1/PfpI"/>
</dbReference>
<reference evidence="2 3" key="1">
    <citation type="journal article" date="2012" name="J. Bacteriol.">
        <title>Draft genome sequence of Streptomyces globisporus C-1027, which produces an antitumor antibiotic consisting of a nine-membered enediyne with a chromoprotein.</title>
        <authorList>
            <person name="Wang L."/>
            <person name="Wang S."/>
            <person name="He Q."/>
            <person name="Yu T."/>
            <person name="Li Q."/>
            <person name="Hong B."/>
        </authorList>
    </citation>
    <scope>NUCLEOTIDE SEQUENCE [LARGE SCALE GENOMIC DNA]</scope>
    <source>
        <strain evidence="2 3">C-1027</strain>
    </source>
</reference>
<gene>
    <name evidence="2" type="ORF">WQO_03800</name>
</gene>
<dbReference type="PANTHER" id="PTHR43130:SF2">
    <property type="entry name" value="DJ-1_PFPI DOMAIN-CONTAINING PROTEIN"/>
    <property type="match status" value="1"/>
</dbReference>
<dbReference type="PANTHER" id="PTHR43130">
    <property type="entry name" value="ARAC-FAMILY TRANSCRIPTIONAL REGULATOR"/>
    <property type="match status" value="1"/>
</dbReference>
<name>A0A0U3LPD8_STRGL</name>
<dbReference type="CDD" id="cd03139">
    <property type="entry name" value="GATase1_PfpI_2"/>
    <property type="match status" value="1"/>
</dbReference>
<dbReference type="InterPro" id="IPR052158">
    <property type="entry name" value="INH-QAR"/>
</dbReference>
<dbReference type="Proteomes" id="UP000064183">
    <property type="component" value="Chromosome"/>
</dbReference>
<evidence type="ECO:0000259" key="1">
    <source>
        <dbReference type="Pfam" id="PF01965"/>
    </source>
</evidence>
<dbReference type="RefSeq" id="WP_010056131.1">
    <property type="nucleotide sequence ID" value="NZ_CP013738.1"/>
</dbReference>
<dbReference type="Gene3D" id="3.40.50.880">
    <property type="match status" value="1"/>
</dbReference>
<dbReference type="InterPro" id="IPR029062">
    <property type="entry name" value="Class_I_gatase-like"/>
</dbReference>
<keyword evidence="2" id="KW-0315">Glutamine amidotransferase</keyword>
<protein>
    <submittedName>
        <fullName evidence="2">Glutamine amidotransferase</fullName>
    </submittedName>
</protein>
<dbReference type="GeneID" id="27781422"/>
<dbReference type="AlphaFoldDB" id="A0A0U3LPD8"/>
<dbReference type="GO" id="GO:0016740">
    <property type="term" value="F:transferase activity"/>
    <property type="evidence" value="ECO:0007669"/>
    <property type="project" value="UniProtKB-KW"/>
</dbReference>
<sequence length="215" mass="22392">MQVAIVLYPAFTALDVIGPYEVLGRLPGVRTVFVAENPGLVTNDLGSLSIDVVKRLDEVPAPDVVLIGGGPGQAEQMTDGALHAWLRDADRTATWMTSVCTGSLVLASAGVLAGRRATTHWGALDQLTEFGVTPTPERVVIDGHYATGAGVSAGIDMALTLAGQISGDDVAQAVQLLIEYAPQPPYNAGSRETASDEVVQTLFTVFGSDAQEESG</sequence>
<dbReference type="SUPFAM" id="SSF52317">
    <property type="entry name" value="Class I glutamine amidotransferase-like"/>
    <property type="match status" value="1"/>
</dbReference>
<evidence type="ECO:0000313" key="2">
    <source>
        <dbReference type="EMBL" id="ALU92546.1"/>
    </source>
</evidence>